<dbReference type="GO" id="GO:0000160">
    <property type="term" value="P:phosphorelay signal transduction system"/>
    <property type="evidence" value="ECO:0007669"/>
    <property type="project" value="InterPro"/>
</dbReference>
<organism evidence="3 4">
    <name type="scientific">Massilia aurea</name>
    <dbReference type="NCBI Taxonomy" id="373040"/>
    <lineage>
        <taxon>Bacteria</taxon>
        <taxon>Pseudomonadati</taxon>
        <taxon>Pseudomonadota</taxon>
        <taxon>Betaproteobacteria</taxon>
        <taxon>Burkholderiales</taxon>
        <taxon>Oxalobacteraceae</taxon>
        <taxon>Telluria group</taxon>
        <taxon>Massilia</taxon>
    </lineage>
</organism>
<keyword evidence="4" id="KW-1185">Reference proteome</keyword>
<dbReference type="Gene3D" id="3.40.50.2300">
    <property type="match status" value="1"/>
</dbReference>
<dbReference type="RefSeq" id="WP_123069865.1">
    <property type="nucleotide sequence ID" value="NZ_JSAB01000117.1"/>
</dbReference>
<reference evidence="3" key="1">
    <citation type="submission" date="2014-10" db="EMBL/GenBank/DDBJ databases">
        <title>Massilia sp. genome.</title>
        <authorList>
            <person name="Xu B."/>
            <person name="Dai L."/>
            <person name="Huang Z."/>
        </authorList>
    </citation>
    <scope>NUCLEOTIDE SEQUENCE [LARGE SCALE GENOMIC DNA]</scope>
    <source>
        <strain evidence="3">CFS-1</strain>
    </source>
</reference>
<evidence type="ECO:0000313" key="4">
    <source>
        <dbReference type="Proteomes" id="UP000283254"/>
    </source>
</evidence>
<gene>
    <name evidence="3" type="ORF">NM04_12565</name>
</gene>
<accession>A0A422QKI8</accession>
<feature type="modified residue" description="4-aspartylphosphate" evidence="1">
    <location>
        <position position="57"/>
    </location>
</feature>
<dbReference type="Proteomes" id="UP000283254">
    <property type="component" value="Unassembled WGS sequence"/>
</dbReference>
<evidence type="ECO:0000259" key="2">
    <source>
        <dbReference type="PROSITE" id="PS50110"/>
    </source>
</evidence>
<dbReference type="InterPro" id="IPR001789">
    <property type="entry name" value="Sig_transdc_resp-reg_receiver"/>
</dbReference>
<proteinExistence type="predicted"/>
<keyword evidence="1" id="KW-0597">Phosphoprotein</keyword>
<dbReference type="AlphaFoldDB" id="A0A422QKI8"/>
<dbReference type="OrthoDB" id="8905968at2"/>
<name>A0A422QKI8_9BURK</name>
<evidence type="ECO:0000313" key="3">
    <source>
        <dbReference type="EMBL" id="RNF30422.1"/>
    </source>
</evidence>
<dbReference type="PROSITE" id="PS50110">
    <property type="entry name" value="RESPONSE_REGULATORY"/>
    <property type="match status" value="1"/>
</dbReference>
<feature type="domain" description="Response regulatory" evidence="2">
    <location>
        <begin position="5"/>
        <end position="128"/>
    </location>
</feature>
<dbReference type="InterPro" id="IPR011006">
    <property type="entry name" value="CheY-like_superfamily"/>
</dbReference>
<sequence>MPDSHILLVEPEPMLRRTVVMTARSLGMSQVHEAASNDAALRLLRSRTFHGAVVAVDCVGRGADRQYDLGLIDRLRADDTPGKTMPIAIMAEQATAELLSALRDRNISRVILKPFRAKVLLETIERFGANPRLP</sequence>
<evidence type="ECO:0000256" key="1">
    <source>
        <dbReference type="PROSITE-ProRule" id="PRU00169"/>
    </source>
</evidence>
<protein>
    <recommendedName>
        <fullName evidence="2">Response regulatory domain-containing protein</fullName>
    </recommendedName>
</protein>
<comment type="caution">
    <text evidence="3">The sequence shown here is derived from an EMBL/GenBank/DDBJ whole genome shotgun (WGS) entry which is preliminary data.</text>
</comment>
<dbReference type="SMART" id="SM00448">
    <property type="entry name" value="REC"/>
    <property type="match status" value="1"/>
</dbReference>
<dbReference type="SUPFAM" id="SSF52172">
    <property type="entry name" value="CheY-like"/>
    <property type="match status" value="1"/>
</dbReference>
<dbReference type="EMBL" id="JSAB01000117">
    <property type="protein sequence ID" value="RNF30422.1"/>
    <property type="molecule type" value="Genomic_DNA"/>
</dbReference>